<accession>A0A5E4M6Y2</accession>
<evidence type="ECO:0000313" key="9">
    <source>
        <dbReference type="EMBL" id="VVC27078.1"/>
    </source>
</evidence>
<dbReference type="InterPro" id="IPR012677">
    <property type="entry name" value="Nucleotide-bd_a/b_plait_sf"/>
</dbReference>
<dbReference type="HAMAP" id="MF_03006">
    <property type="entry name" value="eIF3g"/>
    <property type="match status" value="1"/>
</dbReference>
<dbReference type="GO" id="GO:0003723">
    <property type="term" value="F:RNA binding"/>
    <property type="evidence" value="ECO:0007669"/>
    <property type="project" value="UniProtKB-UniRule"/>
</dbReference>
<dbReference type="GO" id="GO:0003743">
    <property type="term" value="F:translation initiation factor activity"/>
    <property type="evidence" value="ECO:0007669"/>
    <property type="project" value="UniProtKB-UniRule"/>
</dbReference>
<gene>
    <name evidence="9" type="ORF">CINCED_3A020491</name>
</gene>
<dbReference type="Pfam" id="PF00076">
    <property type="entry name" value="RRM_1"/>
    <property type="match status" value="1"/>
</dbReference>
<dbReference type="GO" id="GO:0033290">
    <property type="term" value="C:eukaryotic 48S preinitiation complex"/>
    <property type="evidence" value="ECO:0007669"/>
    <property type="project" value="UniProtKB-UniRule"/>
</dbReference>
<dbReference type="PANTHER" id="PTHR10352">
    <property type="entry name" value="EUKARYOTIC TRANSLATION INITIATION FACTOR 3 SUBUNIT G"/>
    <property type="match status" value="1"/>
</dbReference>
<dbReference type="InterPro" id="IPR035979">
    <property type="entry name" value="RBD_domain_sf"/>
</dbReference>
<protein>
    <recommendedName>
        <fullName evidence="5">Eukaryotic translation initiation factor 3 subunit G</fullName>
        <shortName evidence="5">eIF3g</shortName>
    </recommendedName>
    <alternativeName>
        <fullName evidence="5">Eukaryotic translation initiation factor 3 RNA-binding subunit</fullName>
        <shortName evidence="5">eIF-3 RNA-binding subunit</shortName>
    </alternativeName>
    <alternativeName>
        <fullName evidence="5">Eukaryotic translation initiation factor 3 subunit 4</fullName>
    </alternativeName>
</protein>
<keyword evidence="4 5" id="KW-0648">Protein biosynthesis</keyword>
<keyword evidence="10" id="KW-1185">Reference proteome</keyword>
<sequence>MSYTTTRGIFIDNFSSDIPIMTIHDSGSVLSLVGPFLINLYVEVSQMKDLIKASWADEVEDHLEKTTLPQSKTEQIGNSRIITEYRWNKDDKKEKVVRTYKIEKRFVSKTIAERKTWPKFGDSRNDKPGPNIATTIPAEEIQMQFLSGKDGDKVEENPLDKLKNVNMNIKCRTCGGEHWSFSCHLKGTGLVVEDKKLVQEKVAEPEKNTSTNRPYIPPSAREGATNTAGKRDPYSRSYDEVPAIRIENLSESTSEADLSELVNKFGQIARIFLASNKVTGACKGYAFVNFKSKMDAERAIKALHGYGYDHLILNVGWSTNNYKYA</sequence>
<proteinExistence type="inferred from homology"/>
<evidence type="ECO:0000313" key="10">
    <source>
        <dbReference type="Proteomes" id="UP000325440"/>
    </source>
</evidence>
<evidence type="ECO:0000256" key="2">
    <source>
        <dbReference type="ARBA" id="ARBA00022540"/>
    </source>
</evidence>
<feature type="region of interest" description="Disordered" evidence="7">
    <location>
        <begin position="203"/>
        <end position="236"/>
    </location>
</feature>
<dbReference type="CDD" id="cd12933">
    <property type="entry name" value="eIF3G"/>
    <property type="match status" value="1"/>
</dbReference>
<evidence type="ECO:0000256" key="5">
    <source>
        <dbReference type="HAMAP-Rule" id="MF_03006"/>
    </source>
</evidence>
<dbReference type="SUPFAM" id="SSF54928">
    <property type="entry name" value="RNA-binding domain, RBD"/>
    <property type="match status" value="1"/>
</dbReference>
<organism evidence="9 10">
    <name type="scientific">Cinara cedri</name>
    <dbReference type="NCBI Taxonomy" id="506608"/>
    <lineage>
        <taxon>Eukaryota</taxon>
        <taxon>Metazoa</taxon>
        <taxon>Ecdysozoa</taxon>
        <taxon>Arthropoda</taxon>
        <taxon>Hexapoda</taxon>
        <taxon>Insecta</taxon>
        <taxon>Pterygota</taxon>
        <taxon>Neoptera</taxon>
        <taxon>Paraneoptera</taxon>
        <taxon>Hemiptera</taxon>
        <taxon>Sternorrhyncha</taxon>
        <taxon>Aphidomorpha</taxon>
        <taxon>Aphidoidea</taxon>
        <taxon>Aphididae</taxon>
        <taxon>Lachninae</taxon>
        <taxon>Cinara</taxon>
    </lineage>
</organism>
<dbReference type="InterPro" id="IPR034240">
    <property type="entry name" value="eIF3G_RRM"/>
</dbReference>
<reference evidence="9 10" key="1">
    <citation type="submission" date="2019-08" db="EMBL/GenBank/DDBJ databases">
        <authorList>
            <person name="Alioto T."/>
            <person name="Alioto T."/>
            <person name="Gomez Garrido J."/>
        </authorList>
    </citation>
    <scope>NUCLEOTIDE SEQUENCE [LARGE SCALE GENOMIC DNA]</scope>
</reference>
<dbReference type="InterPro" id="IPR000504">
    <property type="entry name" value="RRM_dom"/>
</dbReference>
<dbReference type="InterPro" id="IPR017334">
    <property type="entry name" value="eIF3_g"/>
</dbReference>
<evidence type="ECO:0000256" key="1">
    <source>
        <dbReference type="ARBA" id="ARBA00022490"/>
    </source>
</evidence>
<dbReference type="PROSITE" id="PS50102">
    <property type="entry name" value="RRM"/>
    <property type="match status" value="1"/>
</dbReference>
<dbReference type="Pfam" id="PF12353">
    <property type="entry name" value="eIF3g"/>
    <property type="match status" value="1"/>
</dbReference>
<dbReference type="GO" id="GO:0005852">
    <property type="term" value="C:eukaryotic translation initiation factor 3 complex"/>
    <property type="evidence" value="ECO:0007669"/>
    <property type="project" value="UniProtKB-UniRule"/>
</dbReference>
<feature type="domain" description="RRM" evidence="8">
    <location>
        <begin position="242"/>
        <end position="320"/>
    </location>
</feature>
<evidence type="ECO:0000256" key="7">
    <source>
        <dbReference type="SAM" id="MobiDB-lite"/>
    </source>
</evidence>
<comment type="subunit">
    <text evidence="5">Component of the eukaryotic translation initiation factor 3 (eIF-3) complex.</text>
</comment>
<keyword evidence="3 6" id="KW-0694">RNA-binding</keyword>
<comment type="similarity">
    <text evidence="5">Belongs to the eIF-3 subunit G family.</text>
</comment>
<dbReference type="GO" id="GO:0016282">
    <property type="term" value="C:eukaryotic 43S preinitiation complex"/>
    <property type="evidence" value="ECO:0007669"/>
    <property type="project" value="UniProtKB-UniRule"/>
</dbReference>
<comment type="function">
    <text evidence="5">RNA-binding component of the eukaryotic translation initiation factor 3 (eIF-3) complex, which is involved in protein synthesis of a specialized repertoire of mRNAs and, together with other initiation factors, stimulates binding of mRNA and methionyl-tRNAi to the 40S ribosome. The eIF-3 complex specifically targets and initiates translation of a subset of mRNAs involved in cell proliferation. This subunit can bind 18S rRNA.</text>
</comment>
<evidence type="ECO:0000256" key="4">
    <source>
        <dbReference type="ARBA" id="ARBA00022917"/>
    </source>
</evidence>
<evidence type="ECO:0000256" key="3">
    <source>
        <dbReference type="ARBA" id="ARBA00022884"/>
    </source>
</evidence>
<dbReference type="PIRSF" id="PIRSF037949">
    <property type="entry name" value="Transl_init_eIF-3_RNA-bind"/>
    <property type="match status" value="1"/>
</dbReference>
<dbReference type="Gene3D" id="3.30.70.330">
    <property type="match status" value="1"/>
</dbReference>
<evidence type="ECO:0000259" key="8">
    <source>
        <dbReference type="PROSITE" id="PS50102"/>
    </source>
</evidence>
<dbReference type="EMBL" id="CABPRJ010000060">
    <property type="protein sequence ID" value="VVC27078.1"/>
    <property type="molecule type" value="Genomic_DNA"/>
</dbReference>
<dbReference type="AlphaFoldDB" id="A0A5E4M6Y2"/>
<keyword evidence="2 5" id="KW-0396">Initiation factor</keyword>
<dbReference type="Proteomes" id="UP000325440">
    <property type="component" value="Unassembled WGS sequence"/>
</dbReference>
<dbReference type="GO" id="GO:0001732">
    <property type="term" value="P:formation of cytoplasmic translation initiation complex"/>
    <property type="evidence" value="ECO:0007669"/>
    <property type="project" value="UniProtKB-UniRule"/>
</dbReference>
<dbReference type="InterPro" id="IPR024675">
    <property type="entry name" value="eIF3g_N"/>
</dbReference>
<name>A0A5E4M6Y2_9HEMI</name>
<dbReference type="OrthoDB" id="639027at2759"/>
<comment type="subcellular location">
    <subcellularLocation>
        <location evidence="5">Cytoplasm</location>
    </subcellularLocation>
</comment>
<keyword evidence="1 5" id="KW-0963">Cytoplasm</keyword>
<evidence type="ECO:0000256" key="6">
    <source>
        <dbReference type="PROSITE-ProRule" id="PRU00176"/>
    </source>
</evidence>
<dbReference type="CDD" id="cd12408">
    <property type="entry name" value="RRM_eIF3G_like"/>
    <property type="match status" value="1"/>
</dbReference>
<dbReference type="SMART" id="SM00360">
    <property type="entry name" value="RRM"/>
    <property type="match status" value="1"/>
</dbReference>